<dbReference type="RefSeq" id="WP_068589889.1">
    <property type="nucleotide sequence ID" value="NZ_LRXL01000026.1"/>
</dbReference>
<protein>
    <submittedName>
        <fullName evidence="7">Ubiquinone biosynthesis protein UbiA</fullName>
    </submittedName>
</protein>
<dbReference type="AlphaFoldDB" id="A0A167INF3"/>
<feature type="transmembrane region" description="Helical" evidence="6">
    <location>
        <begin position="246"/>
        <end position="264"/>
    </location>
</feature>
<dbReference type="InterPro" id="IPR044878">
    <property type="entry name" value="UbiA_sf"/>
</dbReference>
<comment type="subcellular location">
    <subcellularLocation>
        <location evidence="1">Membrane</location>
        <topology evidence="1">Multi-pass membrane protein</topology>
    </subcellularLocation>
</comment>
<feature type="transmembrane region" description="Helical" evidence="6">
    <location>
        <begin position="53"/>
        <end position="72"/>
    </location>
</feature>
<feature type="transmembrane region" description="Helical" evidence="6">
    <location>
        <begin position="143"/>
        <end position="165"/>
    </location>
</feature>
<evidence type="ECO:0000313" key="8">
    <source>
        <dbReference type="Proteomes" id="UP000077013"/>
    </source>
</evidence>
<dbReference type="OrthoDB" id="1142538at2"/>
<sequence length="301" mass="34978">MLSRKQKHFLLKFFSLFSIVRGYNILVIVLAQYLTSIYILAPDLPIREVLFDPNLLMLVLASASAIASGYIINSFYDSEKDLINRPRKTLLDKLVSQRTKLTSYFVLNFLSVIFASYVSFRAVIFFSIYIFAIWFYSHKLKKYPFIGNIIAAILAVIPFFAVFIHYKNFDFVIFVHATFLFLLIAMRELTKDLENLKGDLAQNYRTIPVVYGERVSKRMLTLLCILTFVPTLLLITTFPIGYMVYFFYGSILALVVFLFVLWVSEKKIHYILLHNILKFIIVTGVFSIVLIDINVLLNRFL</sequence>
<dbReference type="CDD" id="cd13961">
    <property type="entry name" value="PT_UbiA_DGGGPS"/>
    <property type="match status" value="1"/>
</dbReference>
<dbReference type="STRING" id="1763537.ULVI_03710"/>
<evidence type="ECO:0000256" key="3">
    <source>
        <dbReference type="ARBA" id="ARBA00022692"/>
    </source>
</evidence>
<evidence type="ECO:0000256" key="4">
    <source>
        <dbReference type="ARBA" id="ARBA00022989"/>
    </source>
</evidence>
<evidence type="ECO:0000256" key="6">
    <source>
        <dbReference type="SAM" id="Phobius"/>
    </source>
</evidence>
<gene>
    <name evidence="7" type="ORF">ULVI_03710</name>
</gene>
<evidence type="ECO:0000256" key="1">
    <source>
        <dbReference type="ARBA" id="ARBA00004141"/>
    </source>
</evidence>
<dbReference type="GO" id="GO:0016765">
    <property type="term" value="F:transferase activity, transferring alkyl or aryl (other than methyl) groups"/>
    <property type="evidence" value="ECO:0007669"/>
    <property type="project" value="InterPro"/>
</dbReference>
<keyword evidence="4 6" id="KW-1133">Transmembrane helix</keyword>
<evidence type="ECO:0000313" key="7">
    <source>
        <dbReference type="EMBL" id="OAB79856.1"/>
    </source>
</evidence>
<dbReference type="Pfam" id="PF01040">
    <property type="entry name" value="UbiA"/>
    <property type="match status" value="1"/>
</dbReference>
<reference evidence="7 8" key="1">
    <citation type="submission" date="2016-02" db="EMBL/GenBank/DDBJ databases">
        <title>Ulvibacter sp. LPB0005, isolated from Thais luteostoma.</title>
        <authorList>
            <person name="Shin S.-K."/>
            <person name="Yi H."/>
        </authorList>
    </citation>
    <scope>NUCLEOTIDE SEQUENCE [LARGE SCALE GENOMIC DNA]</scope>
    <source>
        <strain evidence="7 8">LPB0005</strain>
    </source>
</reference>
<name>A0A167INF3_9FLAO</name>
<feature type="transmembrane region" description="Helical" evidence="6">
    <location>
        <begin position="220"/>
        <end position="240"/>
    </location>
</feature>
<dbReference type="InterPro" id="IPR050475">
    <property type="entry name" value="Prenyltransferase_related"/>
</dbReference>
<accession>A0A167INF3</accession>
<keyword evidence="8" id="KW-1185">Reference proteome</keyword>
<keyword evidence="7" id="KW-0830">Ubiquinone</keyword>
<evidence type="ECO:0000256" key="2">
    <source>
        <dbReference type="ARBA" id="ARBA00022475"/>
    </source>
</evidence>
<dbReference type="PANTHER" id="PTHR42723:SF1">
    <property type="entry name" value="CHLOROPHYLL SYNTHASE, CHLOROPLASTIC"/>
    <property type="match status" value="1"/>
</dbReference>
<comment type="caution">
    <text evidence="7">The sequence shown here is derived from an EMBL/GenBank/DDBJ whole genome shotgun (WGS) entry which is preliminary data.</text>
</comment>
<dbReference type="EMBL" id="LRXL01000026">
    <property type="protein sequence ID" value="OAB79856.1"/>
    <property type="molecule type" value="Genomic_DNA"/>
</dbReference>
<dbReference type="Gene3D" id="1.10.357.140">
    <property type="entry name" value="UbiA prenyltransferase"/>
    <property type="match status" value="1"/>
</dbReference>
<evidence type="ECO:0000256" key="5">
    <source>
        <dbReference type="ARBA" id="ARBA00023136"/>
    </source>
</evidence>
<keyword evidence="5 6" id="KW-0472">Membrane</keyword>
<keyword evidence="3 6" id="KW-0812">Transmembrane</keyword>
<dbReference type="Proteomes" id="UP000077013">
    <property type="component" value="Unassembled WGS sequence"/>
</dbReference>
<organism evidence="7 8">
    <name type="scientific">Cochleicola gelatinilyticus</name>
    <dbReference type="NCBI Taxonomy" id="1763537"/>
    <lineage>
        <taxon>Bacteria</taxon>
        <taxon>Pseudomonadati</taxon>
        <taxon>Bacteroidota</taxon>
        <taxon>Flavobacteriia</taxon>
        <taxon>Flavobacteriales</taxon>
        <taxon>Flavobacteriaceae</taxon>
        <taxon>Cochleicola</taxon>
    </lineage>
</organism>
<feature type="transmembrane region" description="Helical" evidence="6">
    <location>
        <begin position="276"/>
        <end position="297"/>
    </location>
</feature>
<dbReference type="InterPro" id="IPR000537">
    <property type="entry name" value="UbiA_prenyltransferase"/>
</dbReference>
<proteinExistence type="predicted"/>
<feature type="transmembrane region" description="Helical" evidence="6">
    <location>
        <begin position="20"/>
        <end position="41"/>
    </location>
</feature>
<feature type="transmembrane region" description="Helical" evidence="6">
    <location>
        <begin position="109"/>
        <end position="136"/>
    </location>
</feature>
<dbReference type="GO" id="GO:0016020">
    <property type="term" value="C:membrane"/>
    <property type="evidence" value="ECO:0007669"/>
    <property type="project" value="UniProtKB-SubCell"/>
</dbReference>
<dbReference type="PANTHER" id="PTHR42723">
    <property type="entry name" value="CHLOROPHYLL SYNTHASE"/>
    <property type="match status" value="1"/>
</dbReference>
<keyword evidence="2" id="KW-1003">Cell membrane</keyword>